<protein>
    <submittedName>
        <fullName evidence="1">Uncharacterized protein</fullName>
    </submittedName>
</protein>
<evidence type="ECO:0000313" key="1">
    <source>
        <dbReference type="EMBL" id="CAL1370573.1"/>
    </source>
</evidence>
<organism evidence="1 2">
    <name type="scientific">Linum trigynum</name>
    <dbReference type="NCBI Taxonomy" id="586398"/>
    <lineage>
        <taxon>Eukaryota</taxon>
        <taxon>Viridiplantae</taxon>
        <taxon>Streptophyta</taxon>
        <taxon>Embryophyta</taxon>
        <taxon>Tracheophyta</taxon>
        <taxon>Spermatophyta</taxon>
        <taxon>Magnoliopsida</taxon>
        <taxon>eudicotyledons</taxon>
        <taxon>Gunneridae</taxon>
        <taxon>Pentapetalae</taxon>
        <taxon>rosids</taxon>
        <taxon>fabids</taxon>
        <taxon>Malpighiales</taxon>
        <taxon>Linaceae</taxon>
        <taxon>Linum</taxon>
    </lineage>
</organism>
<reference evidence="1 2" key="1">
    <citation type="submission" date="2024-04" db="EMBL/GenBank/DDBJ databases">
        <authorList>
            <person name="Fracassetti M."/>
        </authorList>
    </citation>
    <scope>NUCLEOTIDE SEQUENCE [LARGE SCALE GENOMIC DNA]</scope>
</reference>
<dbReference type="Proteomes" id="UP001497516">
    <property type="component" value="Chromosome 2"/>
</dbReference>
<evidence type="ECO:0000313" key="2">
    <source>
        <dbReference type="Proteomes" id="UP001497516"/>
    </source>
</evidence>
<dbReference type="AlphaFoldDB" id="A0AAV2DBJ6"/>
<proteinExistence type="predicted"/>
<keyword evidence="2" id="KW-1185">Reference proteome</keyword>
<sequence length="107" mass="11798">MAFTTCVGIHNHSNVGTPGLQGTTKRMEAKEPGFMVNLPSKKNHANGDMQRLPHTKNISLHSSRRNSSWSWPWKLSWGIPLKTMCHSTIGAEEIIGAHGGAVCSRHR</sequence>
<name>A0AAV2DBJ6_9ROSI</name>
<gene>
    <name evidence="1" type="ORF">LTRI10_LOCUS12688</name>
</gene>
<dbReference type="EMBL" id="OZ034815">
    <property type="protein sequence ID" value="CAL1370573.1"/>
    <property type="molecule type" value="Genomic_DNA"/>
</dbReference>
<accession>A0AAV2DBJ6</accession>